<protein>
    <recommendedName>
        <fullName evidence="1">N-acetyl-gamma-glutamyl-phosphate reductase dimerisation domain-containing protein</fullName>
    </recommendedName>
</protein>
<dbReference type="SUPFAM" id="SSF55347">
    <property type="entry name" value="Glyceraldehyde-3-phosphate dehydrogenase-like, C-terminal domain"/>
    <property type="match status" value="1"/>
</dbReference>
<dbReference type="EMBL" id="KL660504">
    <property type="protein sequence ID" value="KFA66034.1"/>
    <property type="molecule type" value="Genomic_DNA"/>
</dbReference>
<evidence type="ECO:0000259" key="1">
    <source>
        <dbReference type="Pfam" id="PF22698"/>
    </source>
</evidence>
<dbReference type="Gene3D" id="3.40.50.720">
    <property type="entry name" value="NAD(P)-binding Rossmann-like Domain"/>
    <property type="match status" value="1"/>
</dbReference>
<proteinExistence type="predicted"/>
<dbReference type="PANTHER" id="PTHR32338">
    <property type="entry name" value="N-ACETYL-GAMMA-GLUTAMYL-PHOSPHATE REDUCTASE, CHLOROPLASTIC-RELATED-RELATED"/>
    <property type="match status" value="1"/>
</dbReference>
<dbReference type="InParanoid" id="A0A084QPZ9"/>
<feature type="domain" description="N-acetyl-gamma-glutamyl-phosphate reductase dimerisation" evidence="1">
    <location>
        <begin position="168"/>
        <end position="220"/>
    </location>
</feature>
<organism evidence="2 3">
    <name type="scientific">Stachybotrys chlorohalonatus (strain IBT 40285)</name>
    <dbReference type="NCBI Taxonomy" id="1283841"/>
    <lineage>
        <taxon>Eukaryota</taxon>
        <taxon>Fungi</taxon>
        <taxon>Dikarya</taxon>
        <taxon>Ascomycota</taxon>
        <taxon>Pezizomycotina</taxon>
        <taxon>Sordariomycetes</taxon>
        <taxon>Hypocreomycetidae</taxon>
        <taxon>Hypocreales</taxon>
        <taxon>Stachybotryaceae</taxon>
        <taxon>Stachybotrys</taxon>
    </lineage>
</organism>
<accession>A0A084QPZ9</accession>
<dbReference type="Gene3D" id="3.30.360.10">
    <property type="entry name" value="Dihydrodipicolinate Reductase, domain 2"/>
    <property type="match status" value="2"/>
</dbReference>
<dbReference type="HOGENOM" id="CLU_1230605_0_0_1"/>
<evidence type="ECO:0000313" key="3">
    <source>
        <dbReference type="Proteomes" id="UP000028524"/>
    </source>
</evidence>
<sequence length="225" mass="25061">MLSPTPVAARLRPPSCLAVYVGSLCTKPVPMSSRPTVSRWQRPKPLTFEESSSFTRSRWRPFYARLDSDSRINCWIMASNGARKPYIEALDEAWKDSKPFFYSLPQLSKRSEICQATQISNPGCYATAAQLIIAPMLDHIGGEPVVFGVPGYFGADTRPSPNHHLCTPISFMPHVASGFCGIHLTINIPFKKTMASRDIRQIYQDRYVGEKLVKVVGEAPLAKSI</sequence>
<reference evidence="2 3" key="1">
    <citation type="journal article" date="2014" name="BMC Genomics">
        <title>Comparative genome sequencing reveals chemotype-specific gene clusters in the toxigenic black mold Stachybotrys.</title>
        <authorList>
            <person name="Semeiks J."/>
            <person name="Borek D."/>
            <person name="Otwinowski Z."/>
            <person name="Grishin N.V."/>
        </authorList>
    </citation>
    <scope>NUCLEOTIDE SEQUENCE [LARGE SCALE GENOMIC DNA]</scope>
    <source>
        <strain evidence="2 3">IBT 40285</strain>
    </source>
</reference>
<dbReference type="PANTHER" id="PTHR32338:SF10">
    <property type="entry name" value="N-ACETYL-GAMMA-GLUTAMYL-PHOSPHATE REDUCTASE, CHLOROPLASTIC-RELATED"/>
    <property type="match status" value="1"/>
</dbReference>
<dbReference type="STRING" id="1283841.A0A084QPZ9"/>
<gene>
    <name evidence="2" type="ORF">S40285_03724</name>
</gene>
<name>A0A084QPZ9_STAC4</name>
<dbReference type="Proteomes" id="UP000028524">
    <property type="component" value="Unassembled WGS sequence"/>
</dbReference>
<dbReference type="InterPro" id="IPR050085">
    <property type="entry name" value="AGPR"/>
</dbReference>
<dbReference type="AlphaFoldDB" id="A0A084QPZ9"/>
<dbReference type="Pfam" id="PF22698">
    <property type="entry name" value="Semialdhyde_dhC_1"/>
    <property type="match status" value="1"/>
</dbReference>
<dbReference type="OrthoDB" id="438291at2759"/>
<dbReference type="InterPro" id="IPR058924">
    <property type="entry name" value="AGPR_dimerisation_dom"/>
</dbReference>
<keyword evidence="3" id="KW-1185">Reference proteome</keyword>
<evidence type="ECO:0000313" key="2">
    <source>
        <dbReference type="EMBL" id="KFA66034.1"/>
    </source>
</evidence>